<evidence type="ECO:0000313" key="1">
    <source>
        <dbReference type="EMBL" id="MBR1368642.1"/>
    </source>
</evidence>
<name>A0A8J7W930_9EURY</name>
<dbReference type="SUPFAM" id="SSF52402">
    <property type="entry name" value="Adenine nucleotide alpha hydrolases-like"/>
    <property type="match status" value="1"/>
</dbReference>
<dbReference type="OrthoDB" id="108920at2157"/>
<dbReference type="AlphaFoldDB" id="A0A8J7W930"/>
<dbReference type="RefSeq" id="WP_211530269.1">
    <property type="nucleotide sequence ID" value="NZ_JWHL01000003.1"/>
</dbReference>
<keyword evidence="2" id="KW-1185">Reference proteome</keyword>
<dbReference type="EMBL" id="JWHL01000003">
    <property type="protein sequence ID" value="MBR1368642.1"/>
    <property type="molecule type" value="Genomic_DNA"/>
</dbReference>
<dbReference type="Pfam" id="PF24167">
    <property type="entry name" value="DUF7411"/>
    <property type="match status" value="1"/>
</dbReference>
<reference evidence="1" key="1">
    <citation type="submission" date="2014-12" db="EMBL/GenBank/DDBJ databases">
        <authorList>
            <person name="Huang H.-H."/>
            <person name="Chen S.-C."/>
            <person name="Lai M.-C."/>
        </authorList>
    </citation>
    <scope>NUCLEOTIDE SEQUENCE</scope>
    <source>
        <strain evidence="1">K1F9705b</strain>
    </source>
</reference>
<protein>
    <submittedName>
        <fullName evidence="1">Arginosuccinate synthase</fullName>
    </submittedName>
</protein>
<comment type="caution">
    <text evidence="1">The sequence shown here is derived from an EMBL/GenBank/DDBJ whole genome shotgun (WGS) entry which is preliminary data.</text>
</comment>
<evidence type="ECO:0000313" key="2">
    <source>
        <dbReference type="Proteomes" id="UP000730161"/>
    </source>
</evidence>
<organism evidence="1 2">
    <name type="scientific">Methanocalculus chunghsingensis</name>
    <dbReference type="NCBI Taxonomy" id="156457"/>
    <lineage>
        <taxon>Archaea</taxon>
        <taxon>Methanobacteriati</taxon>
        <taxon>Methanobacteriota</taxon>
        <taxon>Stenosarchaea group</taxon>
        <taxon>Methanomicrobia</taxon>
        <taxon>Methanomicrobiales</taxon>
        <taxon>Methanocalculaceae</taxon>
        <taxon>Methanocalculus</taxon>
    </lineage>
</organism>
<proteinExistence type="predicted"/>
<gene>
    <name evidence="1" type="ORF">RJ53_03620</name>
</gene>
<dbReference type="InterPro" id="IPR055834">
    <property type="entry name" value="DUF7411"/>
</dbReference>
<dbReference type="Proteomes" id="UP000730161">
    <property type="component" value="Unassembled WGS sequence"/>
</dbReference>
<sequence length="204" mass="23075">MKVGMLYSGGKDSSLAAILLSRDYSVELATFVFDPMREVSQVAAAAEALGLPWRKMTFAPGFIDEIIGILNRCGYPNEAINEIHRRSLCVLAQEYEVVADGTRFLDRVPMLTPAEVQSFEDRTGVSYIRPLLGFGRREIERLVNRMFAVVYGETSQIQNGDYEREIRDEMTLRGIDWSGIFPKNHQQSLVTGRIELTDQVGEYQ</sequence>
<dbReference type="InterPro" id="IPR014729">
    <property type="entry name" value="Rossmann-like_a/b/a_fold"/>
</dbReference>
<accession>A0A8J7W930</accession>
<dbReference type="NCBIfam" id="NF011155">
    <property type="entry name" value="PRK14561.1"/>
    <property type="match status" value="1"/>
</dbReference>
<dbReference type="Gene3D" id="3.40.50.620">
    <property type="entry name" value="HUPs"/>
    <property type="match status" value="1"/>
</dbReference>